<organism evidence="1 2">
    <name type="scientific">Vibrio splendidus</name>
    <dbReference type="NCBI Taxonomy" id="29497"/>
    <lineage>
        <taxon>Bacteria</taxon>
        <taxon>Pseudomonadati</taxon>
        <taxon>Pseudomonadota</taxon>
        <taxon>Gammaproteobacteria</taxon>
        <taxon>Vibrionales</taxon>
        <taxon>Vibrionaceae</taxon>
        <taxon>Vibrio</taxon>
    </lineage>
</organism>
<gene>
    <name evidence="1" type="ORF">BCV19_19215</name>
</gene>
<evidence type="ECO:0000313" key="1">
    <source>
        <dbReference type="EMBL" id="PMF17175.1"/>
    </source>
</evidence>
<proteinExistence type="predicted"/>
<name>A0A2N7C881_VIBSP</name>
<comment type="caution">
    <text evidence="1">The sequence shown here is derived from an EMBL/GenBank/DDBJ whole genome shotgun (WGS) entry which is preliminary data.</text>
</comment>
<dbReference type="RefSeq" id="WP_102384240.1">
    <property type="nucleotide sequence ID" value="NZ_MCSW01000227.1"/>
</dbReference>
<reference evidence="2" key="1">
    <citation type="submission" date="2016-07" db="EMBL/GenBank/DDBJ databases">
        <title>Nontailed viruses are major unrecognized killers of bacteria in the ocean.</title>
        <authorList>
            <person name="Kauffman K."/>
            <person name="Hussain F."/>
            <person name="Yang J."/>
            <person name="Arevalo P."/>
            <person name="Brown J."/>
            <person name="Cutler M."/>
            <person name="Kelly L."/>
            <person name="Polz M.F."/>
        </authorList>
    </citation>
    <scope>NUCLEOTIDE SEQUENCE [LARGE SCALE GENOMIC DNA]</scope>
    <source>
        <strain evidence="2">10N.286.54.F3</strain>
    </source>
</reference>
<dbReference type="AlphaFoldDB" id="A0A2N7C881"/>
<dbReference type="EMBL" id="MCSW01000227">
    <property type="protein sequence ID" value="PMF17175.1"/>
    <property type="molecule type" value="Genomic_DNA"/>
</dbReference>
<accession>A0A2N7C881</accession>
<evidence type="ECO:0000313" key="2">
    <source>
        <dbReference type="Proteomes" id="UP000235405"/>
    </source>
</evidence>
<sequence length="61" mass="7402">MNYDKRWTSWSEFLENSGRASDSDGLEYKKTQQSKHLTISMTHYYIKGWSGWRDYFEKAKK</sequence>
<protein>
    <submittedName>
        <fullName evidence="1">Uncharacterized protein</fullName>
    </submittedName>
</protein>
<dbReference type="Proteomes" id="UP000235405">
    <property type="component" value="Unassembled WGS sequence"/>
</dbReference>